<evidence type="ECO:0000313" key="2">
    <source>
        <dbReference type="Proteomes" id="UP000222460"/>
    </source>
</evidence>
<comment type="caution">
    <text evidence="1">The sequence shown here is derived from an EMBL/GenBank/DDBJ whole genome shotgun (WGS) entry which is preliminary data.</text>
</comment>
<organism evidence="1 2">
    <name type="scientific">Pseudomonas putida</name>
    <name type="common">Arthrobacter siderocapsulatus</name>
    <dbReference type="NCBI Taxonomy" id="303"/>
    <lineage>
        <taxon>Bacteria</taxon>
        <taxon>Pseudomonadati</taxon>
        <taxon>Pseudomonadota</taxon>
        <taxon>Gammaproteobacteria</taxon>
        <taxon>Pseudomonadales</taxon>
        <taxon>Pseudomonadaceae</taxon>
        <taxon>Pseudomonas</taxon>
    </lineage>
</organism>
<accession>A0A2C5WHL6</accession>
<name>A0A2C5WHL6_PSEPU</name>
<evidence type="ECO:0000313" key="1">
    <source>
        <dbReference type="EMBL" id="PHH44322.1"/>
    </source>
</evidence>
<dbReference type="EMBL" id="PDKZ01000001">
    <property type="protein sequence ID" value="PHH44322.1"/>
    <property type="molecule type" value="Genomic_DNA"/>
</dbReference>
<dbReference type="Proteomes" id="UP000222460">
    <property type="component" value="Unassembled WGS sequence"/>
</dbReference>
<sequence length="83" mass="9838">MNTYKEQLQELQEYAFNVLREYPLDKTAANVIAALGNANNQDRIEFFKLNKDEEVVKVFYGLAESGTIEKWLETYDFLYYVNR</sequence>
<protein>
    <submittedName>
        <fullName evidence="1">Uncharacterized protein</fullName>
    </submittedName>
</protein>
<proteinExistence type="predicted"/>
<gene>
    <name evidence="1" type="ORF">CRX57_00225</name>
</gene>
<reference evidence="2" key="1">
    <citation type="submission" date="2017-10" db="EMBL/GenBank/DDBJ databases">
        <title>FDA dAtabase for Regulatory Grade micrObial Sequences (FDA-ARGOS): Supporting development and validation of Infectious Disease Dx tests.</title>
        <authorList>
            <person name="Goldberg B."/>
            <person name="Campos J."/>
            <person name="Tallon L."/>
            <person name="Sadzewicz L."/>
            <person name="Ott S."/>
            <person name="Zhao X."/>
            <person name="Nagaraj S."/>
            <person name="Vavikolanu K."/>
            <person name="Aluvathingal J."/>
            <person name="Nadendla S."/>
            <person name="Geyer C."/>
            <person name="Sichtig H."/>
        </authorList>
    </citation>
    <scope>NUCLEOTIDE SEQUENCE [LARGE SCALE GENOMIC DNA]</scope>
    <source>
        <strain evidence="2">FDAARGOS_376</strain>
    </source>
</reference>
<dbReference type="AlphaFoldDB" id="A0A2C5WHL6"/>